<reference evidence="1 2" key="1">
    <citation type="submission" date="2019-03" db="EMBL/GenBank/DDBJ databases">
        <title>Empedobacter tilapiae sp. nov., isolated from an intestine of Nile tilapia Oreochromis niloticus.</title>
        <authorList>
            <person name="Kim Y.-O."/>
            <person name="Yoon J.-H."/>
        </authorList>
    </citation>
    <scope>NUCLEOTIDE SEQUENCE [LARGE SCALE GENOMIC DNA]</scope>
    <source>
        <strain evidence="1 2">MRS2</strain>
    </source>
</reference>
<dbReference type="EMBL" id="SRPE01000014">
    <property type="protein sequence ID" value="TGN22569.1"/>
    <property type="molecule type" value="Genomic_DNA"/>
</dbReference>
<protein>
    <submittedName>
        <fullName evidence="1">Uncharacterized protein</fullName>
    </submittedName>
</protein>
<evidence type="ECO:0000313" key="1">
    <source>
        <dbReference type="EMBL" id="TGN22569.1"/>
    </source>
</evidence>
<gene>
    <name evidence="1" type="ORF">E4J94_16130</name>
</gene>
<comment type="caution">
    <text evidence="1">The sequence shown here is derived from an EMBL/GenBank/DDBJ whole genome shotgun (WGS) entry which is preliminary data.</text>
</comment>
<name>A0A4Z1BC82_9FLAO</name>
<organism evidence="1 2">
    <name type="scientific">Empedobacter tilapiae</name>
    <dbReference type="NCBI Taxonomy" id="2491114"/>
    <lineage>
        <taxon>Bacteria</taxon>
        <taxon>Pseudomonadati</taxon>
        <taxon>Bacteroidota</taxon>
        <taxon>Flavobacteriia</taxon>
        <taxon>Flavobacteriales</taxon>
        <taxon>Weeksellaceae</taxon>
        <taxon>Empedobacter</taxon>
    </lineage>
</organism>
<dbReference type="Proteomes" id="UP000297998">
    <property type="component" value="Unassembled WGS sequence"/>
</dbReference>
<accession>A0A4Z1BC82</accession>
<evidence type="ECO:0000313" key="2">
    <source>
        <dbReference type="Proteomes" id="UP000297998"/>
    </source>
</evidence>
<dbReference type="RefSeq" id="WP_135836815.1">
    <property type="nucleotide sequence ID" value="NZ_SRPE01000014.1"/>
</dbReference>
<sequence length="135" mass="15696">MKKIILLLFISFNLQSCTKNHTADIAAFTYLPYFTMDVLCQGYDFGPGAGGVSINVNLKPGEYPVYWHDAKDGKKYQSINKIKIPENIEYQYVVLHVYANHFVEVRFTNNWPEATEKGKIYRKQNPHNLKINNEY</sequence>
<proteinExistence type="predicted"/>
<keyword evidence="2" id="KW-1185">Reference proteome</keyword>
<dbReference type="AlphaFoldDB" id="A0A4Z1BC82"/>